<dbReference type="Pfam" id="PF04074">
    <property type="entry name" value="DUF386"/>
    <property type="match status" value="1"/>
</dbReference>
<dbReference type="InterPro" id="IPR004375">
    <property type="entry name" value="NanQ/TabA/YiaL"/>
</dbReference>
<dbReference type="Gene3D" id="2.60.120.370">
    <property type="entry name" value="YhcH/YjgK/YiaL"/>
    <property type="match status" value="1"/>
</dbReference>
<gene>
    <name evidence="1" type="ORF">LUCI_2944</name>
</gene>
<evidence type="ECO:0000313" key="2">
    <source>
        <dbReference type="Proteomes" id="UP000277811"/>
    </source>
</evidence>
<dbReference type="PANTHER" id="PTHR34986:SF1">
    <property type="entry name" value="PROTEIN YIAL"/>
    <property type="match status" value="1"/>
</dbReference>
<organism evidence="1 2">
    <name type="scientific">Lucifera butyrica</name>
    <dbReference type="NCBI Taxonomy" id="1351585"/>
    <lineage>
        <taxon>Bacteria</taxon>
        <taxon>Bacillati</taxon>
        <taxon>Bacillota</taxon>
        <taxon>Negativicutes</taxon>
        <taxon>Veillonellales</taxon>
        <taxon>Veillonellaceae</taxon>
        <taxon>Lucifera</taxon>
    </lineage>
</organism>
<dbReference type="AlphaFoldDB" id="A0A498R922"/>
<dbReference type="NCBIfam" id="TIGR00022">
    <property type="entry name" value="YhcH/YjgK/YiaL family protein"/>
    <property type="match status" value="1"/>
</dbReference>
<keyword evidence="2" id="KW-1185">Reference proteome</keyword>
<dbReference type="Proteomes" id="UP000277811">
    <property type="component" value="Unassembled WGS sequence"/>
</dbReference>
<dbReference type="OrthoDB" id="9792756at2"/>
<evidence type="ECO:0008006" key="3">
    <source>
        <dbReference type="Google" id="ProtNLM"/>
    </source>
</evidence>
<sequence length="162" mass="18526">MITGYLLNIRKELTLYPAGLQAGFRFLLETNLSKLTLGRHEILGDRMYALVSEYETEPKSKRRPEAHQRYLDIQCICSGEEMIGSGPLEAAGEIVEKYIKQRDIVYYKNMAAETEINFNPGMFAVYFPWDVHRPNCCIDGKSGKVRKVVVKIVMTSIDLDNK</sequence>
<dbReference type="PANTHER" id="PTHR34986">
    <property type="entry name" value="EVOLVED BETA-GALACTOSIDASE SUBUNIT BETA"/>
    <property type="match status" value="1"/>
</dbReference>
<protein>
    <recommendedName>
        <fullName evidence="3">YhcH/YjgK/YiaL family protein</fullName>
    </recommendedName>
</protein>
<dbReference type="RefSeq" id="WP_122628610.1">
    <property type="nucleotide sequence ID" value="NZ_UPPP01000078.1"/>
</dbReference>
<dbReference type="EMBL" id="UPPP01000078">
    <property type="protein sequence ID" value="VBB07679.1"/>
    <property type="molecule type" value="Genomic_DNA"/>
</dbReference>
<reference evidence="1 2" key="1">
    <citation type="submission" date="2018-06" db="EMBL/GenBank/DDBJ databases">
        <authorList>
            <person name="Strepis N."/>
        </authorList>
    </citation>
    <scope>NUCLEOTIDE SEQUENCE [LARGE SCALE GENOMIC DNA]</scope>
    <source>
        <strain evidence="1">LUCI</strain>
    </source>
</reference>
<evidence type="ECO:0000313" key="1">
    <source>
        <dbReference type="EMBL" id="VBB07679.1"/>
    </source>
</evidence>
<dbReference type="GO" id="GO:0005829">
    <property type="term" value="C:cytosol"/>
    <property type="evidence" value="ECO:0007669"/>
    <property type="project" value="TreeGrafter"/>
</dbReference>
<proteinExistence type="predicted"/>
<dbReference type="InterPro" id="IPR037012">
    <property type="entry name" value="NanQ/TabA/YiaL_sf"/>
</dbReference>
<accession>A0A498R922</accession>
<dbReference type="SUPFAM" id="SSF51197">
    <property type="entry name" value="Clavaminate synthase-like"/>
    <property type="match status" value="1"/>
</dbReference>
<name>A0A498R922_9FIRM</name>